<protein>
    <recommendedName>
        <fullName evidence="1">LYC1 C-terminal domain-containing protein</fullName>
    </recommendedName>
</protein>
<gene>
    <name evidence="3" type="primary">20349502</name>
    <name evidence="2" type="ORF">GGTG_09044</name>
</gene>
<sequence length="353" mass="38309">MGSFGRSEDLPSASEPFLVLAHPTDSELKRIWTMTHGPWGPALSLDEYIEREAYLYTIPGSKDGLQSSWILTDGRLPPDARPILSSCDTYRKHAMVSYPPPAPGQAATAATDVVAHGIGAVFTDPQFRGQGYASRMMREVGEALRSYQASENHNGQLVTNGDEKAAQAGALFSVLYSDIGKKFYSKLGWLPAESTHVTWMPAPEGAADDDAAAAAAALDEAVRPLGRSELAELCAADERLLRARLAETAGQTGKAAVALTPTHDAMTWHLDREDFMCSRVFPDGRTPAAALWRVRDVQLWNPAGAVRRLVEACGVPCEWVAREEDSIASLMWYGEGGAGRAVEWVANDKFAWC</sequence>
<evidence type="ECO:0000313" key="3">
    <source>
        <dbReference type="EnsemblFungi" id="EJT72177"/>
    </source>
</evidence>
<evidence type="ECO:0000313" key="2">
    <source>
        <dbReference type="EMBL" id="EJT72177.1"/>
    </source>
</evidence>
<dbReference type="VEuPathDB" id="FungiDB:GGTG_09044"/>
<name>J3P6A3_GAET3</name>
<dbReference type="PANTHER" id="PTHR34815">
    <property type="entry name" value="LYSINE ACETYLTRANSFERASE"/>
    <property type="match status" value="1"/>
</dbReference>
<dbReference type="HOGENOM" id="CLU_038171_1_0_1"/>
<dbReference type="PANTHER" id="PTHR34815:SF4">
    <property type="entry name" value="N-ACETYLTRANSFERASE DOMAIN-CONTAINING PROTEIN"/>
    <property type="match status" value="1"/>
</dbReference>
<dbReference type="InterPro" id="IPR055100">
    <property type="entry name" value="GNAT_LYC1-like"/>
</dbReference>
<proteinExistence type="predicted"/>
<reference evidence="4" key="1">
    <citation type="submission" date="2010-07" db="EMBL/GenBank/DDBJ databases">
        <title>The genome sequence of Gaeumannomyces graminis var. tritici strain R3-111a-1.</title>
        <authorList>
            <consortium name="The Broad Institute Genome Sequencing Platform"/>
            <person name="Ma L.-J."/>
            <person name="Dead R."/>
            <person name="Young S."/>
            <person name="Zeng Q."/>
            <person name="Koehrsen M."/>
            <person name="Alvarado L."/>
            <person name="Berlin A."/>
            <person name="Chapman S.B."/>
            <person name="Chen Z."/>
            <person name="Freedman E."/>
            <person name="Gellesch M."/>
            <person name="Goldberg J."/>
            <person name="Griggs A."/>
            <person name="Gujja S."/>
            <person name="Heilman E.R."/>
            <person name="Heiman D."/>
            <person name="Hepburn T."/>
            <person name="Howarth C."/>
            <person name="Jen D."/>
            <person name="Larson L."/>
            <person name="Mehta T."/>
            <person name="Neiman D."/>
            <person name="Pearson M."/>
            <person name="Roberts A."/>
            <person name="Saif S."/>
            <person name="Shea T."/>
            <person name="Shenoy N."/>
            <person name="Sisk P."/>
            <person name="Stolte C."/>
            <person name="Sykes S."/>
            <person name="Walk T."/>
            <person name="White J."/>
            <person name="Yandava C."/>
            <person name="Haas B."/>
            <person name="Nusbaum C."/>
            <person name="Birren B."/>
        </authorList>
    </citation>
    <scope>NUCLEOTIDE SEQUENCE [LARGE SCALE GENOMIC DNA]</scope>
    <source>
        <strain evidence="4">R3-111a-1</strain>
    </source>
</reference>
<feature type="domain" description="LYC1 C-terminal" evidence="1">
    <location>
        <begin position="215"/>
        <end position="287"/>
    </location>
</feature>
<evidence type="ECO:0000313" key="4">
    <source>
        <dbReference type="Proteomes" id="UP000006039"/>
    </source>
</evidence>
<reference evidence="3" key="5">
    <citation type="submission" date="2018-04" db="UniProtKB">
        <authorList>
            <consortium name="EnsemblFungi"/>
        </authorList>
    </citation>
    <scope>IDENTIFICATION</scope>
    <source>
        <strain evidence="3">R3-111a-1</strain>
    </source>
</reference>
<dbReference type="InterPro" id="IPR016181">
    <property type="entry name" value="Acyl_CoA_acyltransferase"/>
</dbReference>
<dbReference type="EMBL" id="GL385399">
    <property type="protein sequence ID" value="EJT72177.1"/>
    <property type="molecule type" value="Genomic_DNA"/>
</dbReference>
<dbReference type="SUPFAM" id="SSF55729">
    <property type="entry name" value="Acyl-CoA N-acyltransferases (Nat)"/>
    <property type="match status" value="1"/>
</dbReference>
<dbReference type="GeneID" id="20349502"/>
<dbReference type="AlphaFoldDB" id="J3P6A3"/>
<dbReference type="Pfam" id="PF22998">
    <property type="entry name" value="GNAT_LYC1-like"/>
    <property type="match status" value="2"/>
</dbReference>
<reference evidence="3" key="4">
    <citation type="journal article" date="2015" name="G3 (Bethesda)">
        <title>Genome sequences of three phytopathogenic species of the Magnaporthaceae family of fungi.</title>
        <authorList>
            <person name="Okagaki L.H."/>
            <person name="Nunes C.C."/>
            <person name="Sailsbery J."/>
            <person name="Clay B."/>
            <person name="Brown D."/>
            <person name="John T."/>
            <person name="Oh Y."/>
            <person name="Young N."/>
            <person name="Fitzgerald M."/>
            <person name="Haas B.J."/>
            <person name="Zeng Q."/>
            <person name="Young S."/>
            <person name="Adiconis X."/>
            <person name="Fan L."/>
            <person name="Levin J.Z."/>
            <person name="Mitchell T.K."/>
            <person name="Okubara P.A."/>
            <person name="Farman M.L."/>
            <person name="Kohn L.M."/>
            <person name="Birren B."/>
            <person name="Ma L.-J."/>
            <person name="Dean R.A."/>
        </authorList>
    </citation>
    <scope>NUCLEOTIDE SEQUENCE</scope>
    <source>
        <strain evidence="3">R3-111a-1</strain>
    </source>
</reference>
<keyword evidence="4" id="KW-1185">Reference proteome</keyword>
<dbReference type="STRING" id="644352.J3P6A3"/>
<reference evidence="2" key="2">
    <citation type="submission" date="2010-07" db="EMBL/GenBank/DDBJ databases">
        <authorList>
            <consortium name="The Broad Institute Genome Sequencing Platform"/>
            <consortium name="Broad Institute Genome Sequencing Center for Infectious Disease"/>
            <person name="Ma L.-J."/>
            <person name="Dead R."/>
            <person name="Young S."/>
            <person name="Zeng Q."/>
            <person name="Koehrsen M."/>
            <person name="Alvarado L."/>
            <person name="Berlin A."/>
            <person name="Chapman S.B."/>
            <person name="Chen Z."/>
            <person name="Freedman E."/>
            <person name="Gellesch M."/>
            <person name="Goldberg J."/>
            <person name="Griggs A."/>
            <person name="Gujja S."/>
            <person name="Heilman E.R."/>
            <person name="Heiman D."/>
            <person name="Hepburn T."/>
            <person name="Howarth C."/>
            <person name="Jen D."/>
            <person name="Larson L."/>
            <person name="Mehta T."/>
            <person name="Neiman D."/>
            <person name="Pearson M."/>
            <person name="Roberts A."/>
            <person name="Saif S."/>
            <person name="Shea T."/>
            <person name="Shenoy N."/>
            <person name="Sisk P."/>
            <person name="Stolte C."/>
            <person name="Sykes S."/>
            <person name="Walk T."/>
            <person name="White J."/>
            <person name="Yandava C."/>
            <person name="Haas B."/>
            <person name="Nusbaum C."/>
            <person name="Birren B."/>
        </authorList>
    </citation>
    <scope>NUCLEOTIDE SEQUENCE</scope>
    <source>
        <strain evidence="2">R3-111a-1</strain>
    </source>
</reference>
<dbReference type="InterPro" id="IPR053013">
    <property type="entry name" value="LAT"/>
</dbReference>
<organism evidence="2">
    <name type="scientific">Gaeumannomyces tritici (strain R3-111a-1)</name>
    <name type="common">Wheat and barley take-all root rot fungus</name>
    <name type="synonym">Gaeumannomyces graminis var. tritici</name>
    <dbReference type="NCBI Taxonomy" id="644352"/>
    <lineage>
        <taxon>Eukaryota</taxon>
        <taxon>Fungi</taxon>
        <taxon>Dikarya</taxon>
        <taxon>Ascomycota</taxon>
        <taxon>Pezizomycotina</taxon>
        <taxon>Sordariomycetes</taxon>
        <taxon>Sordariomycetidae</taxon>
        <taxon>Magnaporthales</taxon>
        <taxon>Magnaporthaceae</taxon>
        <taxon>Gaeumannomyces</taxon>
    </lineage>
</organism>
<dbReference type="Gene3D" id="3.40.630.30">
    <property type="match status" value="1"/>
</dbReference>
<dbReference type="EnsemblFungi" id="EJT72177">
    <property type="protein sequence ID" value="EJT72177"/>
    <property type="gene ID" value="GGTG_09044"/>
</dbReference>
<dbReference type="CDD" id="cd04301">
    <property type="entry name" value="NAT_SF"/>
    <property type="match status" value="1"/>
</dbReference>
<dbReference type="RefSeq" id="XP_009225151.1">
    <property type="nucleotide sequence ID" value="XM_009226887.1"/>
</dbReference>
<feature type="domain" description="LYC1 C-terminal" evidence="1">
    <location>
        <begin position="289"/>
        <end position="353"/>
    </location>
</feature>
<accession>J3P6A3</accession>
<dbReference type="eggNOG" id="ENOG502S41G">
    <property type="taxonomic scope" value="Eukaryota"/>
</dbReference>
<evidence type="ECO:0000259" key="1">
    <source>
        <dbReference type="Pfam" id="PF22998"/>
    </source>
</evidence>
<dbReference type="OrthoDB" id="2020070at2759"/>
<dbReference type="Proteomes" id="UP000006039">
    <property type="component" value="Unassembled WGS sequence"/>
</dbReference>
<reference evidence="2" key="3">
    <citation type="submission" date="2010-09" db="EMBL/GenBank/DDBJ databases">
        <title>Annotation of Gaeumannomyces graminis var. tritici R3-111a-1.</title>
        <authorList>
            <consortium name="The Broad Institute Genome Sequencing Platform"/>
            <person name="Ma L.-J."/>
            <person name="Dead R."/>
            <person name="Young S.K."/>
            <person name="Zeng Q."/>
            <person name="Gargeya S."/>
            <person name="Fitzgerald M."/>
            <person name="Haas B."/>
            <person name="Abouelleil A."/>
            <person name="Alvarado L."/>
            <person name="Arachchi H.M."/>
            <person name="Berlin A."/>
            <person name="Brown A."/>
            <person name="Chapman S.B."/>
            <person name="Chen Z."/>
            <person name="Dunbar C."/>
            <person name="Freedman E."/>
            <person name="Gearin G."/>
            <person name="Gellesch M."/>
            <person name="Goldberg J."/>
            <person name="Griggs A."/>
            <person name="Gujja S."/>
            <person name="Heiman D."/>
            <person name="Howarth C."/>
            <person name="Larson L."/>
            <person name="Lui A."/>
            <person name="MacDonald P.J.P."/>
            <person name="Mehta T."/>
            <person name="Montmayeur A."/>
            <person name="Murphy C."/>
            <person name="Neiman D."/>
            <person name="Pearson M."/>
            <person name="Priest M."/>
            <person name="Roberts A."/>
            <person name="Saif S."/>
            <person name="Shea T."/>
            <person name="Shenoy N."/>
            <person name="Sisk P."/>
            <person name="Stolte C."/>
            <person name="Sykes S."/>
            <person name="Yandava C."/>
            <person name="Wortman J."/>
            <person name="Nusbaum C."/>
            <person name="Birren B."/>
        </authorList>
    </citation>
    <scope>NUCLEOTIDE SEQUENCE</scope>
    <source>
        <strain evidence="2">R3-111a-1</strain>
    </source>
</reference>